<dbReference type="InterPro" id="IPR010920">
    <property type="entry name" value="LSM_dom_sf"/>
</dbReference>
<evidence type="ECO:0000256" key="3">
    <source>
        <dbReference type="ARBA" id="ARBA00022475"/>
    </source>
</evidence>
<dbReference type="AlphaFoldDB" id="A0A7J0BF28"/>
<dbReference type="InterPro" id="IPR052702">
    <property type="entry name" value="MscS-like_channel"/>
</dbReference>
<feature type="domain" description="Mechanosensitive ion channel MscS C-terminal" evidence="11">
    <location>
        <begin position="701"/>
        <end position="782"/>
    </location>
</feature>
<keyword evidence="14" id="KW-1185">Reference proteome</keyword>
<dbReference type="PANTHER" id="PTHR30347">
    <property type="entry name" value="POTASSIUM CHANNEL RELATED"/>
    <property type="match status" value="1"/>
</dbReference>
<keyword evidence="7" id="KW-0175">Coiled coil</keyword>
<dbReference type="InterPro" id="IPR049278">
    <property type="entry name" value="MS_channel_C"/>
</dbReference>
<feature type="transmembrane region" description="Helical" evidence="9">
    <location>
        <begin position="342"/>
        <end position="360"/>
    </location>
</feature>
<dbReference type="InterPro" id="IPR049142">
    <property type="entry name" value="MS_channel_1st"/>
</dbReference>
<evidence type="ECO:0000256" key="7">
    <source>
        <dbReference type="SAM" id="Coils"/>
    </source>
</evidence>
<dbReference type="Pfam" id="PF00924">
    <property type="entry name" value="MS_channel_2nd"/>
    <property type="match status" value="1"/>
</dbReference>
<keyword evidence="6 9" id="KW-0472">Membrane</keyword>
<name>A0A7J0BF28_9BACT</name>
<evidence type="ECO:0000256" key="9">
    <source>
        <dbReference type="SAM" id="Phobius"/>
    </source>
</evidence>
<dbReference type="GO" id="GO:0005886">
    <property type="term" value="C:plasma membrane"/>
    <property type="evidence" value="ECO:0007669"/>
    <property type="project" value="UniProtKB-SubCell"/>
</dbReference>
<dbReference type="Pfam" id="PF21088">
    <property type="entry name" value="MS_channel_1st"/>
    <property type="match status" value="1"/>
</dbReference>
<dbReference type="Pfam" id="PF21082">
    <property type="entry name" value="MS_channel_3rd"/>
    <property type="match status" value="1"/>
</dbReference>
<keyword evidence="4 9" id="KW-0812">Transmembrane</keyword>
<feature type="transmembrane region" description="Helical" evidence="9">
    <location>
        <begin position="372"/>
        <end position="390"/>
    </location>
</feature>
<comment type="subcellular location">
    <subcellularLocation>
        <location evidence="1">Cell membrane</location>
        <topology evidence="1">Multi-pass membrane protein</topology>
    </subcellularLocation>
</comment>
<proteinExistence type="inferred from homology"/>
<dbReference type="PANTHER" id="PTHR30347:SF1">
    <property type="entry name" value="MECHANOSENSITIVE CHANNEL MSCK"/>
    <property type="match status" value="1"/>
</dbReference>
<dbReference type="EMBL" id="BLVO01000005">
    <property type="protein sequence ID" value="GFM32310.1"/>
    <property type="molecule type" value="Genomic_DNA"/>
</dbReference>
<accession>A0A7J0BF28</accession>
<dbReference type="Gene3D" id="2.30.30.60">
    <property type="match status" value="1"/>
</dbReference>
<feature type="region of interest" description="Disordered" evidence="8">
    <location>
        <begin position="805"/>
        <end position="828"/>
    </location>
</feature>
<feature type="transmembrane region" description="Helical" evidence="9">
    <location>
        <begin position="587"/>
        <end position="611"/>
    </location>
</feature>
<evidence type="ECO:0000256" key="4">
    <source>
        <dbReference type="ARBA" id="ARBA00022692"/>
    </source>
</evidence>
<feature type="transmembrane region" description="Helical" evidence="9">
    <location>
        <begin position="448"/>
        <end position="471"/>
    </location>
</feature>
<keyword evidence="5 9" id="KW-1133">Transmembrane helix</keyword>
<dbReference type="SUPFAM" id="SSF82861">
    <property type="entry name" value="Mechanosensitive channel protein MscS (YggB), transmembrane region"/>
    <property type="match status" value="1"/>
</dbReference>
<evidence type="ECO:0000313" key="13">
    <source>
        <dbReference type="EMBL" id="GFM32310.1"/>
    </source>
</evidence>
<evidence type="ECO:0000259" key="11">
    <source>
        <dbReference type="Pfam" id="PF21082"/>
    </source>
</evidence>
<feature type="domain" description="Mechanosensitive ion channel MscS" evidence="10">
    <location>
        <begin position="625"/>
        <end position="692"/>
    </location>
</feature>
<evidence type="ECO:0000256" key="1">
    <source>
        <dbReference type="ARBA" id="ARBA00004651"/>
    </source>
</evidence>
<dbReference type="InterPro" id="IPR011014">
    <property type="entry name" value="MscS_channel_TM-2"/>
</dbReference>
<evidence type="ECO:0000256" key="6">
    <source>
        <dbReference type="ARBA" id="ARBA00023136"/>
    </source>
</evidence>
<dbReference type="InterPro" id="IPR006685">
    <property type="entry name" value="MscS_channel_2nd"/>
</dbReference>
<feature type="transmembrane region" description="Helical" evidence="9">
    <location>
        <begin position="318"/>
        <end position="336"/>
    </location>
</feature>
<keyword evidence="3" id="KW-1003">Cell membrane</keyword>
<sequence length="828" mass="91373">MLILHTRPIVSFRPTERATQTMKTTRSARSLTAAAVLCCLLFAVVTALVTATAAHAQPATSLQGILEVKQRELTMLTSAEEDIAQSVDQRLDDAKDEYNDVRKLYGETLLAQGLSLASPIEERALSRQLHALERRLATVRSSLQDINDQANIRLDRLGTINTRNDFSARKDLSPEMQEFVTTYLSQIMQLRARLDAQQNKAETQLKQVTTLFDKIRSKRNQKEEGLANHWKDYFFRNSEPLVSIELWKQPGSIPLWFSVRIVALGQELALLQTKIFSAALLSMFIFTVVATGGVPLMRAALRDNSVPGTIAARLHRSGLLGTIGFALVVSDMRIFGGAAPSFSVFSWFLFGYGVLMGSNAIRRAVVPNFNNIPKTAVSWLFLIGGLMLINETPAKLAVPMWTVVLLLFLGYMTFKHRKDPTRGAVALTVWFWIATILTLISLAGFARFSAFLCMFWFGGYVAYGASAGLMATLNRSLSFLPDEGGYVMLKGAILGVASPLVWTSSSALGLYWFYQFLGAGILKTVGELTISWEGFSLKFASVLLLAILFYVTRACSHLARGALDRMAERWPKGQRGSVLSLKTMANYGLWIIYGLVGLHILGVSLTSLTVVAGGLSVGIGFGMQTIFNNFFSGLILLFGRSIQQGDIIQVGDLWCTVRTINIRATVVETFDNASLIIPNSDLVTTQVTNWTKNNATIRRDLVVGVAYGSDIELVRKTLLTVAEGHSHVLRRPQPAVIFNDFGASTLDFILRVWINDIDYALSTISDLRFAIDKAFREANIEIAFPQMDLHIRSAPALQELQSAHNLQPAQAGRKTGGNPEATPDHDEE</sequence>
<evidence type="ECO:0000259" key="10">
    <source>
        <dbReference type="Pfam" id="PF00924"/>
    </source>
</evidence>
<dbReference type="InterPro" id="IPR023408">
    <property type="entry name" value="MscS_beta-dom_sf"/>
</dbReference>
<evidence type="ECO:0000256" key="5">
    <source>
        <dbReference type="ARBA" id="ARBA00022989"/>
    </source>
</evidence>
<dbReference type="Gene3D" id="3.30.70.100">
    <property type="match status" value="1"/>
</dbReference>
<dbReference type="RefSeq" id="WP_174404020.1">
    <property type="nucleotide sequence ID" value="NZ_BLVO01000005.1"/>
</dbReference>
<dbReference type="Proteomes" id="UP000503840">
    <property type="component" value="Unassembled WGS sequence"/>
</dbReference>
<feature type="transmembrane region" description="Helical" evidence="9">
    <location>
        <begin position="423"/>
        <end position="442"/>
    </location>
</feature>
<dbReference type="Gene3D" id="1.10.287.1260">
    <property type="match status" value="1"/>
</dbReference>
<feature type="transmembrane region" description="Helical" evidence="9">
    <location>
        <begin position="492"/>
        <end position="514"/>
    </location>
</feature>
<evidence type="ECO:0000259" key="12">
    <source>
        <dbReference type="Pfam" id="PF21088"/>
    </source>
</evidence>
<feature type="coiled-coil region" evidence="7">
    <location>
        <begin position="180"/>
        <end position="207"/>
    </location>
</feature>
<evidence type="ECO:0000256" key="2">
    <source>
        <dbReference type="ARBA" id="ARBA00008017"/>
    </source>
</evidence>
<dbReference type="SUPFAM" id="SSF82689">
    <property type="entry name" value="Mechanosensitive channel protein MscS (YggB), C-terminal domain"/>
    <property type="match status" value="1"/>
</dbReference>
<feature type="transmembrane region" description="Helical" evidence="9">
    <location>
        <begin position="617"/>
        <end position="638"/>
    </location>
</feature>
<reference evidence="13 14" key="1">
    <citation type="submission" date="2020-05" db="EMBL/GenBank/DDBJ databases">
        <title>Draft genome sequence of Desulfovibrio sp. strain HN2T.</title>
        <authorList>
            <person name="Ueno A."/>
            <person name="Tamazawa S."/>
            <person name="Tamamura S."/>
            <person name="Murakami T."/>
            <person name="Kiyama T."/>
            <person name="Inomata H."/>
            <person name="Amano Y."/>
            <person name="Miyakawa K."/>
            <person name="Tamaki H."/>
            <person name="Naganuma T."/>
            <person name="Kaneko K."/>
        </authorList>
    </citation>
    <scope>NUCLEOTIDE SEQUENCE [LARGE SCALE GENOMIC DNA]</scope>
    <source>
        <strain evidence="13 14">HN2</strain>
    </source>
</reference>
<evidence type="ECO:0000313" key="14">
    <source>
        <dbReference type="Proteomes" id="UP000503840"/>
    </source>
</evidence>
<comment type="similarity">
    <text evidence="2">Belongs to the MscS (TC 1.A.23) family.</text>
</comment>
<feature type="transmembrane region" description="Helical" evidence="9">
    <location>
        <begin position="396"/>
        <end position="414"/>
    </location>
</feature>
<dbReference type="InterPro" id="IPR011066">
    <property type="entry name" value="MscS_channel_C_sf"/>
</dbReference>
<feature type="domain" description="Mechanosensitive ion channel transmembrane helices 2/3" evidence="12">
    <location>
        <begin position="584"/>
        <end position="624"/>
    </location>
</feature>
<evidence type="ECO:0000256" key="8">
    <source>
        <dbReference type="SAM" id="MobiDB-lite"/>
    </source>
</evidence>
<organism evidence="13 14">
    <name type="scientific">Desulfovibrio subterraneus</name>
    <dbReference type="NCBI Taxonomy" id="2718620"/>
    <lineage>
        <taxon>Bacteria</taxon>
        <taxon>Pseudomonadati</taxon>
        <taxon>Thermodesulfobacteriota</taxon>
        <taxon>Desulfovibrionia</taxon>
        <taxon>Desulfovibrionales</taxon>
        <taxon>Desulfovibrionaceae</taxon>
        <taxon>Desulfovibrio</taxon>
    </lineage>
</organism>
<feature type="transmembrane region" description="Helical" evidence="9">
    <location>
        <begin position="275"/>
        <end position="297"/>
    </location>
</feature>
<protein>
    <submittedName>
        <fullName evidence="13">Mechanosensitive ion channel protein</fullName>
    </submittedName>
</protein>
<dbReference type="GO" id="GO:0008381">
    <property type="term" value="F:mechanosensitive monoatomic ion channel activity"/>
    <property type="evidence" value="ECO:0007669"/>
    <property type="project" value="UniProtKB-ARBA"/>
</dbReference>
<gene>
    <name evidence="13" type="ORF">DSM101010T_06750</name>
</gene>
<feature type="transmembrane region" description="Helical" evidence="9">
    <location>
        <begin position="534"/>
        <end position="551"/>
    </location>
</feature>
<comment type="caution">
    <text evidence="13">The sequence shown here is derived from an EMBL/GenBank/DDBJ whole genome shotgun (WGS) entry which is preliminary data.</text>
</comment>
<dbReference type="SUPFAM" id="SSF50182">
    <property type="entry name" value="Sm-like ribonucleoproteins"/>
    <property type="match status" value="1"/>
</dbReference>